<reference evidence="26" key="2">
    <citation type="submission" date="2025-08" db="UniProtKB">
        <authorList>
            <consortium name="Ensembl"/>
        </authorList>
    </citation>
    <scope>IDENTIFICATION</scope>
</reference>
<dbReference type="GO" id="GO:0000712">
    <property type="term" value="P:resolution of meiotic recombination intermediates"/>
    <property type="evidence" value="ECO:0007669"/>
    <property type="project" value="TreeGrafter"/>
</dbReference>
<dbReference type="Pfam" id="PF16898">
    <property type="entry name" value="TOPRIM_C"/>
    <property type="match status" value="1"/>
</dbReference>
<accession>A0A8C6JCU0</accession>
<dbReference type="Gene3D" id="1.10.268.10">
    <property type="entry name" value="Topoisomerase, domain 3"/>
    <property type="match status" value="1"/>
</dbReference>
<dbReference type="Gene3D" id="3.30.565.10">
    <property type="entry name" value="Histidine kinase-like ATPase, C-terminal domain"/>
    <property type="match status" value="1"/>
</dbReference>
<dbReference type="CDD" id="cd00187">
    <property type="entry name" value="TOP4c"/>
    <property type="match status" value="1"/>
</dbReference>
<feature type="compositionally biased region" description="Basic and acidic residues" evidence="23">
    <location>
        <begin position="1278"/>
        <end position="1287"/>
    </location>
</feature>
<dbReference type="GO" id="GO:0006265">
    <property type="term" value="P:DNA topological change"/>
    <property type="evidence" value="ECO:0007669"/>
    <property type="project" value="UniProtKB-UniRule"/>
</dbReference>
<dbReference type="InterPro" id="IPR002205">
    <property type="entry name" value="Topo_IIA_dom_A"/>
</dbReference>
<dbReference type="InterPro" id="IPR012542">
    <property type="entry name" value="DTHCT"/>
</dbReference>
<evidence type="ECO:0000256" key="4">
    <source>
        <dbReference type="ARBA" id="ARBA00004496"/>
    </source>
</evidence>
<proteinExistence type="inferred from homology"/>
<dbReference type="Pfam" id="PF01751">
    <property type="entry name" value="Toprim"/>
    <property type="match status" value="1"/>
</dbReference>
<dbReference type="PANTHER" id="PTHR10169:SF61">
    <property type="entry name" value="DNA TOPOISOMERASE 2-ALPHA"/>
    <property type="match status" value="1"/>
</dbReference>
<keyword evidence="18 22" id="KW-0413">Isomerase</keyword>
<dbReference type="InterPro" id="IPR001241">
    <property type="entry name" value="Topo_IIA"/>
</dbReference>
<evidence type="ECO:0000313" key="27">
    <source>
        <dbReference type="Proteomes" id="UP000694405"/>
    </source>
</evidence>
<feature type="compositionally biased region" description="Basic and acidic residues" evidence="23">
    <location>
        <begin position="1035"/>
        <end position="1044"/>
    </location>
</feature>
<organism evidence="26 27">
    <name type="scientific">Melopsittacus undulatus</name>
    <name type="common">Budgerigar</name>
    <name type="synonym">Psittacus undulatus</name>
    <dbReference type="NCBI Taxonomy" id="13146"/>
    <lineage>
        <taxon>Eukaryota</taxon>
        <taxon>Metazoa</taxon>
        <taxon>Chordata</taxon>
        <taxon>Craniata</taxon>
        <taxon>Vertebrata</taxon>
        <taxon>Euteleostomi</taxon>
        <taxon>Archelosauria</taxon>
        <taxon>Archosauria</taxon>
        <taxon>Dinosauria</taxon>
        <taxon>Saurischia</taxon>
        <taxon>Theropoda</taxon>
        <taxon>Coelurosauria</taxon>
        <taxon>Aves</taxon>
        <taxon>Neognathae</taxon>
        <taxon>Neoaves</taxon>
        <taxon>Telluraves</taxon>
        <taxon>Australaves</taxon>
        <taxon>Psittaciformes</taxon>
        <taxon>Psittaculidae</taxon>
        <taxon>Melopsittacus</taxon>
    </lineage>
</organism>
<dbReference type="GO" id="GO:0046872">
    <property type="term" value="F:metal ion binding"/>
    <property type="evidence" value="ECO:0007669"/>
    <property type="project" value="UniProtKB-KW"/>
</dbReference>
<dbReference type="GO" id="GO:0000819">
    <property type="term" value="P:sister chromatid segregation"/>
    <property type="evidence" value="ECO:0007669"/>
    <property type="project" value="TreeGrafter"/>
</dbReference>
<dbReference type="InterPro" id="IPR034157">
    <property type="entry name" value="TOPRIM_TopoII"/>
</dbReference>
<evidence type="ECO:0000256" key="7">
    <source>
        <dbReference type="ARBA" id="ARBA00011080"/>
    </source>
</evidence>
<dbReference type="SMART" id="SM00434">
    <property type="entry name" value="TOP4c"/>
    <property type="match status" value="1"/>
</dbReference>
<dbReference type="InterPro" id="IPR013758">
    <property type="entry name" value="Topo_IIA_A/C_ab"/>
</dbReference>
<keyword evidence="10" id="KW-0963">Cytoplasm</keyword>
<sequence length="1456" mass="164838">MELPEQPVPLRAADENLRMHKGDGVKKTLSVEHIYQKKTQLEHILLRPDTYIGSVEMVTQQMWVFDEDVGLNCRDVTFVPGLYKIFDEILVNAADNKQRDKNMTCIKVTIDVENNTISVWNNGKGIPVVEHKVEKVYVPALIFGQLLTSSNYDDNEKKVTGGRNGYGAKLCNIFSTKFTVETACREYKKLFRQTWTDNMGKAGEMKLKYFDGEDYTCVTFQPDLSKFKMTILDKDIVALMSRRAYDIAGSTKDVKVFLNGQRLPVKGFRSYVDLYLKDKVDETGNALKVVHEEVNSRWEVCLTLSEKGFQQVSFVNSIATTKVTLVYSVKLIFHFLNGISICEKFIKGAIACGIVESILNWVKFKAQNLLNKKCSAVKHTKIKGVPKLDDANDAGSKNSLDCTLILTEGDSAKTLAVSGLGVVGRDKYGVFPLRGKILNVREASHKQIMENAEINNIIKIVGLQYKKDYEDRESLNTLRYGKIMIMTDQDQDGSHIKGLLINFIHHNWPSLLKHNFLEEFITPIIKATKNKEEIAFYSIPEFEEWKNRTQNYNSWKIKYYKGLGTSTSKEAKEYFADMAKHRIGFKYTGPEDDAAITLAFSKKKVEERKEWLTNFMEDRRQRKLHGLPEEYLYGKNTTYLTYNNFINKELVLFSNSDNERSIPSLVDGLKPGQRKVLFTCFKRNDKREVKVAQLAGSVAEMSSYHHGEASLMMTIINLAQNFVGSNNLNLLQPIGQFGTRLHGGKDSASPRYIFTMLSPLARLVFPPMDDHVLRFLYDDNQRVEPEWYMPIIPMVLINGAEGIGTGWSCKIPNFDIREVVNNIRRLMDGEEPLPMLPSYKNFKGTIDELGPNQYVISGEVSILNSTTIEITELPVRTWTQTYKEQVLEPMLNGTEKTPPLITDYKEYHTDTTVKFIVKMTEEKLAEVQAAGVHKVFKLQTSLTCNSMVLFDHVGFLKKYDSPQDILKEFFELRLRYYGLRKEWLIGMLGAESAKLSNQARFILEKIDGKIVIENKPKKELIQVLIQRGYESDPVKAWKESQNKEEEGEEEESDKESASGTGPDFNYLLNMPLWYLTKEKKDELCKQRDSKEKELETLKCKSPSDLWKEDLAVFVEELDAVEAKQRQDEMAGFVGKPLKAKGGKMRKTQLPEVMPSAHGERVVPRITAEMKAEAEKKSKKKIKTEKTECDENQEESPSGNKELPGLKQRLVQRFKTEQGGKKQATLPFKPLKKAKKRNPWSDSGSDSETDFEVPPKRERVVRQAAAKVKTVISSDSDSDPSRSDEEFKLQGSSEGNTESGTDSKEKPPSKPRAAPKEAAEQGFQRSALVSDNQPSIVDILTKKKAAPKSTKAATKEGSLDPEAAAVGDKKPVQTKGRKVVKRQPTAVISDSDSESDFGSKPSKSVAAKKAKPDDDESFTIDPSVRAGSPIAAEPRTRPGRLKKPVQYLEESEEDDLF</sequence>
<feature type="compositionally biased region" description="Basic and acidic residues" evidence="23">
    <location>
        <begin position="1157"/>
        <end position="1175"/>
    </location>
</feature>
<comment type="cofactor">
    <cofactor evidence="2">
        <name>Ca(2+)</name>
        <dbReference type="ChEBI" id="CHEBI:29108"/>
    </cofactor>
</comment>
<evidence type="ECO:0000256" key="12">
    <source>
        <dbReference type="ARBA" id="ARBA00022741"/>
    </source>
</evidence>
<dbReference type="InterPro" id="IPR036890">
    <property type="entry name" value="HATPase_C_sf"/>
</dbReference>
<comment type="subunit">
    <text evidence="8">Homodimer.</text>
</comment>
<dbReference type="SUPFAM" id="SSF55874">
    <property type="entry name" value="ATPase domain of HSP90 chaperone/DNA topoisomerase II/histidine kinase"/>
    <property type="match status" value="1"/>
</dbReference>
<dbReference type="FunFam" id="3.30.1360.40:FF:000003">
    <property type="entry name" value="DNA topoisomerase 2"/>
    <property type="match status" value="1"/>
</dbReference>
<evidence type="ECO:0000259" key="25">
    <source>
        <dbReference type="PROSITE" id="PS52040"/>
    </source>
</evidence>
<evidence type="ECO:0000256" key="9">
    <source>
        <dbReference type="ARBA" id="ARBA00012895"/>
    </source>
</evidence>
<keyword evidence="27" id="KW-1185">Reference proteome</keyword>
<comment type="catalytic activity">
    <reaction evidence="1 22">
        <text>ATP-dependent breakage, passage and rejoining of double-stranded DNA.</text>
        <dbReference type="EC" id="5.6.2.2"/>
    </reaction>
</comment>
<evidence type="ECO:0000256" key="5">
    <source>
        <dbReference type="ARBA" id="ARBA00004604"/>
    </source>
</evidence>
<keyword evidence="13" id="KW-0067">ATP-binding</keyword>
<reference evidence="26" key="1">
    <citation type="submission" date="2020-03" db="EMBL/GenBank/DDBJ databases">
        <title>Melopsittacus undulatus (budgerigar) genome, bMelUnd1, maternal haplotype with Z.</title>
        <authorList>
            <person name="Gedman G."/>
            <person name="Mountcastle J."/>
            <person name="Haase B."/>
            <person name="Formenti G."/>
            <person name="Wright T."/>
            <person name="Apodaca J."/>
            <person name="Pelan S."/>
            <person name="Chow W."/>
            <person name="Rhie A."/>
            <person name="Howe K."/>
            <person name="Fedrigo O."/>
            <person name="Jarvis E.D."/>
        </authorList>
    </citation>
    <scope>NUCLEOTIDE SEQUENCE [LARGE SCALE GENOMIC DNA]</scope>
</reference>
<evidence type="ECO:0000256" key="6">
    <source>
        <dbReference type="ARBA" id="ARBA00004642"/>
    </source>
</evidence>
<dbReference type="GO" id="GO:0030263">
    <property type="term" value="P:apoptotic chromosome condensation"/>
    <property type="evidence" value="ECO:0007669"/>
    <property type="project" value="TreeGrafter"/>
</dbReference>
<dbReference type="PANTHER" id="PTHR10169">
    <property type="entry name" value="DNA TOPOISOMERASE/GYRASE"/>
    <property type="match status" value="1"/>
</dbReference>
<dbReference type="InterPro" id="IPR018522">
    <property type="entry name" value="TopoIIA_CS"/>
</dbReference>
<evidence type="ECO:0000256" key="13">
    <source>
        <dbReference type="ARBA" id="ARBA00022840"/>
    </source>
</evidence>
<evidence type="ECO:0000256" key="22">
    <source>
        <dbReference type="PROSITE-ProRule" id="PRU01384"/>
    </source>
</evidence>
<dbReference type="Gene3D" id="3.30.230.10">
    <property type="match status" value="1"/>
</dbReference>
<dbReference type="PRINTS" id="PR01158">
    <property type="entry name" value="TOPISMRASEII"/>
</dbReference>
<dbReference type="FunFam" id="1.10.268.10:FF:000002">
    <property type="entry name" value="DNA topoisomerase 2"/>
    <property type="match status" value="1"/>
</dbReference>
<evidence type="ECO:0000256" key="20">
    <source>
        <dbReference type="ARBA" id="ARBA00039595"/>
    </source>
</evidence>
<feature type="active site" description="O-(5'-phospho-DNA)-tyrosine intermediate" evidence="22">
    <location>
        <position position="752"/>
    </location>
</feature>
<dbReference type="FunFam" id="3.30.1490.30:FF:000001">
    <property type="entry name" value="DNA topoisomerase 2"/>
    <property type="match status" value="1"/>
</dbReference>
<dbReference type="InterPro" id="IPR031660">
    <property type="entry name" value="TOPRIM_C"/>
</dbReference>
<feature type="compositionally biased region" description="Basic and acidic residues" evidence="23">
    <location>
        <begin position="1300"/>
        <end position="1318"/>
    </location>
</feature>
<dbReference type="EC" id="5.6.2.2" evidence="9"/>
<dbReference type="InterPro" id="IPR050634">
    <property type="entry name" value="DNA_Topoisomerase_II"/>
</dbReference>
<keyword evidence="12" id="KW-0547">Nucleotide-binding</keyword>
<dbReference type="SMART" id="SM00387">
    <property type="entry name" value="HATPase_c"/>
    <property type="match status" value="1"/>
</dbReference>
<evidence type="ECO:0000256" key="10">
    <source>
        <dbReference type="ARBA" id="ARBA00022490"/>
    </source>
</evidence>
<evidence type="ECO:0000256" key="15">
    <source>
        <dbReference type="ARBA" id="ARBA00023029"/>
    </source>
</evidence>
<dbReference type="GO" id="GO:0005737">
    <property type="term" value="C:cytoplasm"/>
    <property type="evidence" value="ECO:0007669"/>
    <property type="project" value="UniProtKB-SubCell"/>
</dbReference>
<dbReference type="Gene3D" id="3.30.1490.30">
    <property type="match status" value="1"/>
</dbReference>
<comment type="cofactor">
    <cofactor evidence="3">
        <name>Mg(2+)</name>
        <dbReference type="ChEBI" id="CHEBI:18420"/>
    </cofactor>
</comment>
<dbReference type="InterPro" id="IPR013760">
    <property type="entry name" value="Topo_IIA-like_dom_sf"/>
</dbReference>
<keyword evidence="19" id="KW-0539">Nucleus</keyword>
<evidence type="ECO:0000256" key="11">
    <source>
        <dbReference type="ARBA" id="ARBA00022723"/>
    </source>
</evidence>
<dbReference type="InterPro" id="IPR006171">
    <property type="entry name" value="TOPRIM_dom"/>
</dbReference>
<dbReference type="Pfam" id="PF00521">
    <property type="entry name" value="DNA_topoisoIV"/>
    <property type="match status" value="1"/>
</dbReference>
<dbReference type="PROSITE" id="PS00177">
    <property type="entry name" value="TOPOISOMERASE_II"/>
    <property type="match status" value="1"/>
</dbReference>
<dbReference type="InterPro" id="IPR001154">
    <property type="entry name" value="TopoII_euk"/>
</dbReference>
<dbReference type="CDD" id="cd03365">
    <property type="entry name" value="TOPRIM_TopoIIA"/>
    <property type="match status" value="1"/>
</dbReference>
<keyword evidence="15 22" id="KW-0799">Topoisomerase</keyword>
<feature type="domain" description="Toprim" evidence="24">
    <location>
        <begin position="402"/>
        <end position="519"/>
    </location>
</feature>
<comment type="subcellular location">
    <subcellularLocation>
        <location evidence="4">Cytoplasm</location>
    </subcellularLocation>
    <subcellularLocation>
        <location evidence="5">Nucleus</location>
        <location evidence="5">Nucleolus</location>
    </subcellularLocation>
    <subcellularLocation>
        <location evidence="6">Nucleus</location>
        <location evidence="6">Nucleoplasm</location>
    </subcellularLocation>
</comment>
<dbReference type="SMART" id="SM00433">
    <property type="entry name" value="TOP2c"/>
    <property type="match status" value="1"/>
</dbReference>
<dbReference type="CDD" id="cd16930">
    <property type="entry name" value="HATPase_TopII-like"/>
    <property type="match status" value="1"/>
</dbReference>
<accession>A0A8V5HDJ3</accession>
<protein>
    <recommendedName>
        <fullName evidence="20">DNA topoisomerase 2-alpha</fullName>
        <ecNumber evidence="9">5.6.2.2</ecNumber>
    </recommendedName>
    <alternativeName>
        <fullName evidence="21">DNA topoisomerase II, alpha isozyme</fullName>
    </alternativeName>
</protein>
<dbReference type="GO" id="GO:0005730">
    <property type="term" value="C:nucleolus"/>
    <property type="evidence" value="ECO:0007669"/>
    <property type="project" value="UniProtKB-SubCell"/>
</dbReference>
<dbReference type="FunFam" id="3.30.565.10:FF:000004">
    <property type="entry name" value="DNA topoisomerase 2"/>
    <property type="match status" value="1"/>
</dbReference>
<evidence type="ECO:0000313" key="26">
    <source>
        <dbReference type="Ensembl" id="ENSMUNP00000011682.2"/>
    </source>
</evidence>
<keyword evidence="14" id="KW-0460">Magnesium</keyword>
<feature type="compositionally biased region" description="Basic residues" evidence="23">
    <location>
        <begin position="1137"/>
        <end position="1146"/>
    </location>
</feature>
<name>A0A8C6JCU0_MELUD</name>
<evidence type="ECO:0000259" key="24">
    <source>
        <dbReference type="PROSITE" id="PS50880"/>
    </source>
</evidence>
<dbReference type="PROSITE" id="PS52040">
    <property type="entry name" value="TOPO_IIA"/>
    <property type="match status" value="1"/>
</dbReference>
<dbReference type="Pfam" id="PF02518">
    <property type="entry name" value="HATPase_c"/>
    <property type="match status" value="1"/>
</dbReference>
<dbReference type="GO" id="GO:0005654">
    <property type="term" value="C:nucleoplasm"/>
    <property type="evidence" value="ECO:0007669"/>
    <property type="project" value="UniProtKB-SubCell"/>
</dbReference>
<dbReference type="InterPro" id="IPR013759">
    <property type="entry name" value="Topo_IIA_B_C"/>
</dbReference>
<keyword evidence="16" id="KW-0090">Biological rhythms</keyword>
<dbReference type="Proteomes" id="UP000694405">
    <property type="component" value="Chromosome 17"/>
</dbReference>
<dbReference type="FunFam" id="3.90.199.10:FF:000002">
    <property type="entry name" value="DNA topoisomerase 2"/>
    <property type="match status" value="1"/>
</dbReference>
<evidence type="ECO:0000256" key="16">
    <source>
        <dbReference type="ARBA" id="ARBA00023108"/>
    </source>
</evidence>
<comment type="similarity">
    <text evidence="7">Belongs to the type II topoisomerase family.</text>
</comment>
<dbReference type="GO" id="GO:0003918">
    <property type="term" value="F:DNA topoisomerase type II (double strand cut, ATP-hydrolyzing) activity"/>
    <property type="evidence" value="ECO:0007669"/>
    <property type="project" value="UniProtKB-EC"/>
</dbReference>
<feature type="region of interest" description="Disordered" evidence="23">
    <location>
        <begin position="1035"/>
        <end position="1063"/>
    </location>
</feature>
<dbReference type="PROSITE" id="PS50880">
    <property type="entry name" value="TOPRIM"/>
    <property type="match status" value="1"/>
</dbReference>
<evidence type="ECO:0000256" key="19">
    <source>
        <dbReference type="ARBA" id="ARBA00023242"/>
    </source>
</evidence>
<gene>
    <name evidence="26" type="primary">LOC101877757</name>
</gene>
<dbReference type="Gene3D" id="3.40.50.670">
    <property type="match status" value="1"/>
</dbReference>
<dbReference type="GO" id="GO:0003677">
    <property type="term" value="F:DNA binding"/>
    <property type="evidence" value="ECO:0007669"/>
    <property type="project" value="UniProtKB-UniRule"/>
</dbReference>
<evidence type="ECO:0000256" key="17">
    <source>
        <dbReference type="ARBA" id="ARBA00023125"/>
    </source>
</evidence>
<evidence type="ECO:0000256" key="21">
    <source>
        <dbReference type="ARBA" id="ARBA00042894"/>
    </source>
</evidence>
<dbReference type="InterPro" id="IPR003594">
    <property type="entry name" value="HATPase_dom"/>
</dbReference>
<keyword evidence="11" id="KW-0479">Metal-binding</keyword>
<dbReference type="SUPFAM" id="SSF56719">
    <property type="entry name" value="Type II DNA topoisomerase"/>
    <property type="match status" value="1"/>
</dbReference>
<dbReference type="PRINTS" id="PR00418">
    <property type="entry name" value="TPI2FAMILY"/>
</dbReference>
<dbReference type="GO" id="GO:0005524">
    <property type="term" value="F:ATP binding"/>
    <property type="evidence" value="ECO:0007669"/>
    <property type="project" value="UniProtKB-KW"/>
</dbReference>
<dbReference type="InterPro" id="IPR020568">
    <property type="entry name" value="Ribosomal_Su5_D2-typ_SF"/>
</dbReference>
<dbReference type="InterPro" id="IPR013757">
    <property type="entry name" value="Topo_IIA_A_a_sf"/>
</dbReference>
<dbReference type="FunFam" id="3.40.50.670:FF:000001">
    <property type="entry name" value="DNA topoisomerase 2"/>
    <property type="match status" value="1"/>
</dbReference>
<feature type="compositionally biased region" description="Polar residues" evidence="23">
    <location>
        <begin position="1289"/>
        <end position="1299"/>
    </location>
</feature>
<dbReference type="SUPFAM" id="SSF54211">
    <property type="entry name" value="Ribosomal protein S5 domain 2-like"/>
    <property type="match status" value="1"/>
</dbReference>
<dbReference type="GO" id="GO:0048511">
    <property type="term" value="P:rhythmic process"/>
    <property type="evidence" value="ECO:0007669"/>
    <property type="project" value="UniProtKB-KW"/>
</dbReference>
<evidence type="ECO:0000256" key="23">
    <source>
        <dbReference type="SAM" id="MobiDB-lite"/>
    </source>
</evidence>
<reference evidence="26" key="3">
    <citation type="submission" date="2025-09" db="UniProtKB">
        <authorList>
            <consortium name="Ensembl"/>
        </authorList>
    </citation>
    <scope>IDENTIFICATION</scope>
</reference>
<evidence type="ECO:0000256" key="8">
    <source>
        <dbReference type="ARBA" id="ARBA00011738"/>
    </source>
</evidence>
<dbReference type="Gene3D" id="3.90.199.10">
    <property type="entry name" value="Topoisomerase II, domain 5"/>
    <property type="match status" value="1"/>
</dbReference>
<evidence type="ECO:0000256" key="18">
    <source>
        <dbReference type="ARBA" id="ARBA00023235"/>
    </source>
</evidence>
<evidence type="ECO:0000256" key="14">
    <source>
        <dbReference type="ARBA" id="ARBA00022842"/>
    </source>
</evidence>
<dbReference type="InterPro" id="IPR014721">
    <property type="entry name" value="Ribsml_uS5_D2-typ_fold_subgr"/>
</dbReference>
<dbReference type="Pfam" id="PF08070">
    <property type="entry name" value="DTHCT"/>
    <property type="match status" value="1"/>
</dbReference>
<dbReference type="Gene3D" id="3.30.1360.40">
    <property type="match status" value="1"/>
</dbReference>
<keyword evidence="17 22" id="KW-0238">DNA-binding</keyword>
<feature type="compositionally biased region" description="Polar residues" evidence="23">
    <location>
        <begin position="1322"/>
        <end position="1334"/>
    </location>
</feature>
<feature type="region of interest" description="Disordered" evidence="23">
    <location>
        <begin position="1133"/>
        <end position="1456"/>
    </location>
</feature>
<feature type="domain" description="Topo IIA-type catalytic" evidence="25">
    <location>
        <begin position="662"/>
        <end position="1110"/>
    </location>
</feature>
<evidence type="ECO:0000256" key="1">
    <source>
        <dbReference type="ARBA" id="ARBA00000185"/>
    </source>
</evidence>
<evidence type="ECO:0000256" key="2">
    <source>
        <dbReference type="ARBA" id="ARBA00001913"/>
    </source>
</evidence>
<dbReference type="Ensembl" id="ENSMUNT00000013501.2">
    <property type="protein sequence ID" value="ENSMUNP00000011682.2"/>
    <property type="gene ID" value="ENSMUNG00000008178.2"/>
</dbReference>
<evidence type="ECO:0000256" key="3">
    <source>
        <dbReference type="ARBA" id="ARBA00001946"/>
    </source>
</evidence>